<dbReference type="PRINTS" id="PR00081">
    <property type="entry name" value="GDHRDH"/>
</dbReference>
<evidence type="ECO:0000259" key="10">
    <source>
        <dbReference type="PROSITE" id="PS51032"/>
    </source>
</evidence>
<dbReference type="PANTHER" id="PTHR44169">
    <property type="entry name" value="NADPH-DEPENDENT 1-ACYLDIHYDROXYACETONE PHOSPHATE REDUCTASE"/>
    <property type="match status" value="1"/>
</dbReference>
<dbReference type="CDD" id="cd05374">
    <property type="entry name" value="17beta-HSD-like_SDR_c"/>
    <property type="match status" value="1"/>
</dbReference>
<dbReference type="Pfam" id="PF00106">
    <property type="entry name" value="adh_short"/>
    <property type="match status" value="1"/>
</dbReference>
<dbReference type="OrthoDB" id="207175at2759"/>
<dbReference type="InterPro" id="IPR020904">
    <property type="entry name" value="Sc_DH/Rdtase_CS"/>
</dbReference>
<evidence type="ECO:0000256" key="7">
    <source>
        <dbReference type="ARBA" id="ARBA00023163"/>
    </source>
</evidence>
<keyword evidence="6" id="KW-0238">DNA-binding</keyword>
<dbReference type="Pfam" id="PF00847">
    <property type="entry name" value="AP2"/>
    <property type="match status" value="2"/>
</dbReference>
<evidence type="ECO:0000313" key="12">
    <source>
        <dbReference type="Proteomes" id="UP000634136"/>
    </source>
</evidence>
<dbReference type="InterPro" id="IPR036955">
    <property type="entry name" value="AP2/ERF_dom_sf"/>
</dbReference>
<evidence type="ECO:0000256" key="1">
    <source>
        <dbReference type="ARBA" id="ARBA00004123"/>
    </source>
</evidence>
<keyword evidence="12" id="KW-1185">Reference proteome</keyword>
<keyword evidence="5" id="KW-0805">Transcription regulation</keyword>
<dbReference type="GO" id="GO:0003677">
    <property type="term" value="F:DNA binding"/>
    <property type="evidence" value="ECO:0007669"/>
    <property type="project" value="UniProtKB-KW"/>
</dbReference>
<keyword evidence="3" id="KW-0677">Repeat</keyword>
<keyword evidence="4" id="KW-0560">Oxidoreductase</keyword>
<dbReference type="AlphaFoldDB" id="A0A834TVJ4"/>
<dbReference type="SMART" id="SM00380">
    <property type="entry name" value="AP2"/>
    <property type="match status" value="2"/>
</dbReference>
<feature type="region of interest" description="Disordered" evidence="9">
    <location>
        <begin position="356"/>
        <end position="375"/>
    </location>
</feature>
<dbReference type="PROSITE" id="PS00061">
    <property type="entry name" value="ADH_SHORT"/>
    <property type="match status" value="1"/>
</dbReference>
<dbReference type="SUPFAM" id="SSF51735">
    <property type="entry name" value="NAD(P)-binding Rossmann-fold domains"/>
    <property type="match status" value="1"/>
</dbReference>
<reference evidence="11" key="1">
    <citation type="submission" date="2020-09" db="EMBL/GenBank/DDBJ databases">
        <title>Genome-Enabled Discovery of Anthraquinone Biosynthesis in Senna tora.</title>
        <authorList>
            <person name="Kang S.-H."/>
            <person name="Pandey R.P."/>
            <person name="Lee C.-M."/>
            <person name="Sim J.-S."/>
            <person name="Jeong J.-T."/>
            <person name="Choi B.-S."/>
            <person name="Jung M."/>
            <person name="Ginzburg D."/>
            <person name="Zhao K."/>
            <person name="Won S.Y."/>
            <person name="Oh T.-J."/>
            <person name="Yu Y."/>
            <person name="Kim N.-H."/>
            <person name="Lee O.R."/>
            <person name="Lee T.-H."/>
            <person name="Bashyal P."/>
            <person name="Kim T.-S."/>
            <person name="Lee W.-H."/>
            <person name="Kawkins C."/>
            <person name="Kim C.-K."/>
            <person name="Kim J.S."/>
            <person name="Ahn B.O."/>
            <person name="Rhee S.Y."/>
            <person name="Sohng J.K."/>
        </authorList>
    </citation>
    <scope>NUCLEOTIDE SEQUENCE</scope>
    <source>
        <tissue evidence="11">Leaf</tissue>
    </source>
</reference>
<evidence type="ECO:0000256" key="2">
    <source>
        <dbReference type="ARBA" id="ARBA00006484"/>
    </source>
</evidence>
<gene>
    <name evidence="11" type="ORF">G2W53_019758</name>
</gene>
<dbReference type="PRINTS" id="PR00367">
    <property type="entry name" value="ETHRSPELEMNT"/>
</dbReference>
<dbReference type="InterPro" id="IPR036291">
    <property type="entry name" value="NAD(P)-bd_dom_sf"/>
</dbReference>
<evidence type="ECO:0000256" key="8">
    <source>
        <dbReference type="ARBA" id="ARBA00023242"/>
    </source>
</evidence>
<dbReference type="GO" id="GO:0003700">
    <property type="term" value="F:DNA-binding transcription factor activity"/>
    <property type="evidence" value="ECO:0007669"/>
    <property type="project" value="InterPro"/>
</dbReference>
<dbReference type="PRINTS" id="PR00080">
    <property type="entry name" value="SDRFAMILY"/>
</dbReference>
<dbReference type="GO" id="GO:0016491">
    <property type="term" value="F:oxidoreductase activity"/>
    <property type="evidence" value="ECO:0007669"/>
    <property type="project" value="UniProtKB-KW"/>
</dbReference>
<dbReference type="FunFam" id="3.40.50.720:FF:000261">
    <property type="entry name" value="NADPH-dependent 1-acyldihydroxyacetone phosphate reductase"/>
    <property type="match status" value="1"/>
</dbReference>
<evidence type="ECO:0000256" key="5">
    <source>
        <dbReference type="ARBA" id="ARBA00023015"/>
    </source>
</evidence>
<dbReference type="InterPro" id="IPR001471">
    <property type="entry name" value="AP2/ERF_dom"/>
</dbReference>
<feature type="domain" description="AP2/ERF" evidence="10">
    <location>
        <begin position="743"/>
        <end position="801"/>
    </location>
</feature>
<dbReference type="FunFam" id="3.30.730.10:FF:000002">
    <property type="entry name" value="AP2-like ethylene-responsive transcription factor"/>
    <property type="match status" value="1"/>
</dbReference>
<organism evidence="11 12">
    <name type="scientific">Senna tora</name>
    <dbReference type="NCBI Taxonomy" id="362788"/>
    <lineage>
        <taxon>Eukaryota</taxon>
        <taxon>Viridiplantae</taxon>
        <taxon>Streptophyta</taxon>
        <taxon>Embryophyta</taxon>
        <taxon>Tracheophyta</taxon>
        <taxon>Spermatophyta</taxon>
        <taxon>Magnoliopsida</taxon>
        <taxon>eudicotyledons</taxon>
        <taxon>Gunneridae</taxon>
        <taxon>Pentapetalae</taxon>
        <taxon>rosids</taxon>
        <taxon>fabids</taxon>
        <taxon>Fabales</taxon>
        <taxon>Fabaceae</taxon>
        <taxon>Caesalpinioideae</taxon>
        <taxon>Cassia clade</taxon>
        <taxon>Senna</taxon>
    </lineage>
</organism>
<evidence type="ECO:0000256" key="6">
    <source>
        <dbReference type="ARBA" id="ARBA00023125"/>
    </source>
</evidence>
<accession>A0A834TVJ4</accession>
<comment type="similarity">
    <text evidence="2">Belongs to the short-chain dehydrogenases/reductases (SDR) family.</text>
</comment>
<dbReference type="PANTHER" id="PTHR44169:SF5">
    <property type="entry name" value="ENOYL-(ACYL CARRIER) REDUCTASE"/>
    <property type="match status" value="1"/>
</dbReference>
<feature type="domain" description="AP2/ERF" evidence="10">
    <location>
        <begin position="644"/>
        <end position="707"/>
    </location>
</feature>
<evidence type="ECO:0000256" key="4">
    <source>
        <dbReference type="ARBA" id="ARBA00023002"/>
    </source>
</evidence>
<dbReference type="Gene3D" id="3.30.730.10">
    <property type="entry name" value="AP2/ERF domain"/>
    <property type="match status" value="2"/>
</dbReference>
<feature type="region of interest" description="Disordered" evidence="9">
    <location>
        <begin position="904"/>
        <end position="936"/>
    </location>
</feature>
<dbReference type="InterPro" id="IPR016177">
    <property type="entry name" value="DNA-bd_dom_sf"/>
</dbReference>
<comment type="subcellular location">
    <subcellularLocation>
        <location evidence="1">Nucleus</location>
    </subcellularLocation>
</comment>
<protein>
    <submittedName>
        <fullName evidence="11">AP2-like ethylene-responsive transcription factor ANT isoform X1</fullName>
    </submittedName>
</protein>
<keyword evidence="7" id="KW-0804">Transcription</keyword>
<sequence length="967" mass="107029">MSERKIVLVTGCAKGGIGYEYCRAFAEQNCHVFASDITHRMADMLDLKSDKNNIDTMELDVCCDESVSKGVESVISKCGRIDILINNAGIGSTGPLAELPLDAIRKAWEINTLGQIRLVQHVVPHMASRGSGSIVNVGSVVGTVSTPWAGSYCASKAAVIAMSNSLRLELRPFGINVVQVLPGAVRSNLGSANMERLGGYEWKLYKGFKEVIEERARASQGAKATDGAVFARHVAKKVLSPRPPRQIVFGHMTALFAFLSCSPMWVRDLFFSNRFGLNTRHWEGHIELLLKWGHKKYHSTLPHQLLGKELNLFKLDVFLVLFGFWNIRHTTMENDDGGGSENNWLGFSLSPHMNLDVPSDSHQHETTQPPSAAGEAVPASFYHSIPPLPSYGHGFYYYGLEAESVGLYSPLPVMPLKSDGSLYVMEPLSRSHSQQQPQAMVTSSTPKLENFLGSSSMGTPHYECNAREAMPLSLNSMIYCNQSSRMEQGQEIEAQAFSAYYSGFRSNDMMLEGPNQNEISECNVQQVPNMGEDGGGGVKRWVMRSSSNPSNNNGHDSKMIIGVEDNNGGESGSIGSMAYGDLQSLSLSMSPGSQSSCVTSSQRASPSVIDSVALETKKRGPEKVDQKQIVHRKSIDTFGQRTSQYRGVTRHRWTGRYEAHLWDNSCKKEGQSRKGRQGGYDMEEKAARAYDLAALKYWGPSTHINFPLENYQNQLEDMKNMTRQEYVAHLRRKSSGFSRGASMYRGVTRHHQHGRWQARIGRVAGNKDLYLGTFSTQEEAAEAYDIAAIKFRGVNAVTNFDITRYDVEKIMGSSNLLSGELARRNREIITDAGNNDHQAITTKTTTFDETQEAILMQKMSCESQSNPSQWITELDQNPPRIDAYSYKSTQSFSVPLDNMIHQVEDSNKNNNNMSNPSSLVTSLSSSREVSPDKPSLPVLSEMPSLVTSLRPPLSLPHVPVFAGWTDA</sequence>
<dbReference type="EMBL" id="JAAIUW010000006">
    <property type="protein sequence ID" value="KAF7828594.1"/>
    <property type="molecule type" value="Genomic_DNA"/>
</dbReference>
<dbReference type="PROSITE" id="PS51032">
    <property type="entry name" value="AP2_ERF"/>
    <property type="match status" value="2"/>
</dbReference>
<proteinExistence type="inferred from homology"/>
<evidence type="ECO:0000313" key="11">
    <source>
        <dbReference type="EMBL" id="KAF7828594.1"/>
    </source>
</evidence>
<feature type="compositionally biased region" description="Low complexity" evidence="9">
    <location>
        <begin position="908"/>
        <end position="928"/>
    </location>
</feature>
<dbReference type="Gene3D" id="3.40.50.720">
    <property type="entry name" value="NAD(P)-binding Rossmann-like Domain"/>
    <property type="match status" value="1"/>
</dbReference>
<dbReference type="CDD" id="cd00018">
    <property type="entry name" value="AP2"/>
    <property type="match status" value="2"/>
</dbReference>
<dbReference type="InterPro" id="IPR002347">
    <property type="entry name" value="SDR_fam"/>
</dbReference>
<name>A0A834TVJ4_9FABA</name>
<evidence type="ECO:0000256" key="9">
    <source>
        <dbReference type="SAM" id="MobiDB-lite"/>
    </source>
</evidence>
<evidence type="ECO:0000256" key="3">
    <source>
        <dbReference type="ARBA" id="ARBA00022737"/>
    </source>
</evidence>
<dbReference type="GO" id="GO:0005634">
    <property type="term" value="C:nucleus"/>
    <property type="evidence" value="ECO:0007669"/>
    <property type="project" value="UniProtKB-SubCell"/>
</dbReference>
<dbReference type="GO" id="GO:0005783">
    <property type="term" value="C:endoplasmic reticulum"/>
    <property type="evidence" value="ECO:0007669"/>
    <property type="project" value="TreeGrafter"/>
</dbReference>
<dbReference type="FunFam" id="3.30.730.10:FF:000003">
    <property type="entry name" value="AP2-like ethylene-responsive transcription factor ANT"/>
    <property type="match status" value="1"/>
</dbReference>
<dbReference type="Proteomes" id="UP000634136">
    <property type="component" value="Unassembled WGS sequence"/>
</dbReference>
<comment type="caution">
    <text evidence="11">The sequence shown here is derived from an EMBL/GenBank/DDBJ whole genome shotgun (WGS) entry which is preliminary data.</text>
</comment>
<keyword evidence="8" id="KW-0539">Nucleus</keyword>
<dbReference type="SUPFAM" id="SSF54171">
    <property type="entry name" value="DNA-binding domain"/>
    <property type="match status" value="2"/>
</dbReference>